<dbReference type="Pfam" id="PF00801">
    <property type="entry name" value="PKD"/>
    <property type="match status" value="12"/>
</dbReference>
<dbReference type="Gene3D" id="3.80.10.10">
    <property type="entry name" value="Ribonuclease Inhibitor"/>
    <property type="match status" value="2"/>
</dbReference>
<dbReference type="GO" id="GO:0005929">
    <property type="term" value="C:cilium"/>
    <property type="evidence" value="ECO:0007669"/>
    <property type="project" value="UniProtKB-SubCell"/>
</dbReference>
<dbReference type="InterPro" id="IPR001304">
    <property type="entry name" value="C-type_lectin-like"/>
</dbReference>
<dbReference type="Gene3D" id="3.10.100.10">
    <property type="entry name" value="Mannose-Binding Protein A, subunit A"/>
    <property type="match status" value="1"/>
</dbReference>
<feature type="domain" description="PLAT" evidence="21">
    <location>
        <begin position="3098"/>
        <end position="3213"/>
    </location>
</feature>
<feature type="domain" description="PKD" evidence="20">
    <location>
        <begin position="1148"/>
        <end position="1206"/>
    </location>
</feature>
<evidence type="ECO:0000256" key="2">
    <source>
        <dbReference type="ARBA" id="ARBA00004651"/>
    </source>
</evidence>
<evidence type="ECO:0000256" key="13">
    <source>
        <dbReference type="ARBA" id="ARBA00023180"/>
    </source>
</evidence>
<dbReference type="Pfam" id="PF02010">
    <property type="entry name" value="REJ"/>
    <property type="match status" value="1"/>
</dbReference>
<protein>
    <submittedName>
        <fullName evidence="26">Polycystin-1 isoform X1</fullName>
    </submittedName>
</protein>
<feature type="domain" description="PKD" evidence="20">
    <location>
        <begin position="1476"/>
        <end position="1540"/>
    </location>
</feature>
<dbReference type="Proteomes" id="UP000515159">
    <property type="component" value="Chromosome 11"/>
</dbReference>
<dbReference type="PROSITE" id="PS51212">
    <property type="entry name" value="WSC"/>
    <property type="match status" value="1"/>
</dbReference>
<feature type="domain" description="PKD" evidence="20">
    <location>
        <begin position="949"/>
        <end position="1011"/>
    </location>
</feature>
<evidence type="ECO:0000256" key="7">
    <source>
        <dbReference type="ARBA" id="ARBA00022729"/>
    </source>
</evidence>
<dbReference type="OrthoDB" id="6022660at2759"/>
<dbReference type="InterPro" id="IPR001024">
    <property type="entry name" value="PLAT/LH2_dom"/>
</dbReference>
<dbReference type="CDD" id="cd00146">
    <property type="entry name" value="PKD"/>
    <property type="match status" value="11"/>
</dbReference>
<dbReference type="SMART" id="SM00082">
    <property type="entry name" value="LRRCT"/>
    <property type="match status" value="1"/>
</dbReference>
<evidence type="ECO:0000256" key="14">
    <source>
        <dbReference type="ARBA" id="ARBA00023273"/>
    </source>
</evidence>
<evidence type="ECO:0000256" key="11">
    <source>
        <dbReference type="ARBA" id="ARBA00023136"/>
    </source>
</evidence>
<evidence type="ECO:0000259" key="19">
    <source>
        <dbReference type="PROSITE" id="PS50041"/>
    </source>
</evidence>
<dbReference type="FunCoup" id="A0A6P8SWL7">
    <property type="interactions" value="233"/>
</dbReference>
<dbReference type="KEGG" id="gsh:117368991"/>
<name>A0A6P8SWL7_GEOSA</name>
<dbReference type="CDD" id="cd00037">
    <property type="entry name" value="CLECT"/>
    <property type="match status" value="1"/>
</dbReference>
<evidence type="ECO:0000256" key="9">
    <source>
        <dbReference type="ARBA" id="ARBA00022989"/>
    </source>
</evidence>
<keyword evidence="13" id="KW-0325">Glycoprotein</keyword>
<dbReference type="FunFam" id="2.60.60.20:FF:000012">
    <property type="entry name" value="polycystin-1 isoform X2"/>
    <property type="match status" value="1"/>
</dbReference>
<feature type="transmembrane region" description="Helical" evidence="17">
    <location>
        <begin position="3302"/>
        <end position="3324"/>
    </location>
</feature>
<keyword evidence="6 17" id="KW-0812">Transmembrane</keyword>
<keyword evidence="5" id="KW-0433">Leucine-rich repeat</keyword>
<dbReference type="InterPro" id="IPR035986">
    <property type="entry name" value="PKD_dom_sf"/>
</dbReference>
<dbReference type="InterPro" id="IPR046791">
    <property type="entry name" value="Polycystin_dom"/>
</dbReference>
<feature type="transmembrane region" description="Helical" evidence="17">
    <location>
        <begin position="3261"/>
        <end position="3282"/>
    </location>
</feature>
<keyword evidence="14" id="KW-0966">Cell projection</keyword>
<feature type="domain" description="PKD" evidence="20">
    <location>
        <begin position="1712"/>
        <end position="1798"/>
    </location>
</feature>
<dbReference type="PROSITE" id="PS51450">
    <property type="entry name" value="LRR"/>
    <property type="match status" value="1"/>
</dbReference>
<evidence type="ECO:0000256" key="18">
    <source>
        <dbReference type="SAM" id="SignalP"/>
    </source>
</evidence>
<evidence type="ECO:0000256" key="12">
    <source>
        <dbReference type="ARBA" id="ARBA00023157"/>
    </source>
</evidence>
<evidence type="ECO:0000259" key="23">
    <source>
        <dbReference type="PROSITE" id="PS51111"/>
    </source>
</evidence>
<evidence type="ECO:0000256" key="10">
    <source>
        <dbReference type="ARBA" id="ARBA00023069"/>
    </source>
</evidence>
<evidence type="ECO:0000256" key="15">
    <source>
        <dbReference type="PROSITE-ProRule" id="PRU00152"/>
    </source>
</evidence>
<dbReference type="PANTHER" id="PTHR46730">
    <property type="entry name" value="POLYCYSTIN-1"/>
    <property type="match status" value="1"/>
</dbReference>
<keyword evidence="11 17" id="KW-0472">Membrane</keyword>
<organism evidence="25 26">
    <name type="scientific">Geotrypetes seraphini</name>
    <name type="common">Gaboon caecilian</name>
    <name type="synonym">Caecilia seraphini</name>
    <dbReference type="NCBI Taxonomy" id="260995"/>
    <lineage>
        <taxon>Eukaryota</taxon>
        <taxon>Metazoa</taxon>
        <taxon>Chordata</taxon>
        <taxon>Craniata</taxon>
        <taxon>Vertebrata</taxon>
        <taxon>Euteleostomi</taxon>
        <taxon>Amphibia</taxon>
        <taxon>Gymnophiona</taxon>
        <taxon>Geotrypetes</taxon>
    </lineage>
</organism>
<dbReference type="RefSeq" id="XP_033818726.1">
    <property type="nucleotide sequence ID" value="XM_033962835.1"/>
</dbReference>
<evidence type="ECO:0000259" key="24">
    <source>
        <dbReference type="PROSITE" id="PS51212"/>
    </source>
</evidence>
<evidence type="ECO:0000256" key="5">
    <source>
        <dbReference type="ARBA" id="ARBA00022614"/>
    </source>
</evidence>
<dbReference type="Gene3D" id="1.10.287.70">
    <property type="match status" value="1"/>
</dbReference>
<evidence type="ECO:0000256" key="8">
    <source>
        <dbReference type="ARBA" id="ARBA00022737"/>
    </source>
</evidence>
<comment type="similarity">
    <text evidence="3">Belongs to the polycystin family.</text>
</comment>
<feature type="transmembrane region" description="Helical" evidence="17">
    <location>
        <begin position="3053"/>
        <end position="3075"/>
    </location>
</feature>
<feature type="domain" description="PKD" evidence="20">
    <location>
        <begin position="1825"/>
        <end position="1882"/>
    </location>
</feature>
<dbReference type="SMART" id="SM00089">
    <property type="entry name" value="PKD"/>
    <property type="match status" value="15"/>
</dbReference>
<keyword evidence="8" id="KW-0677">Repeat</keyword>
<feature type="domain" description="PKD" evidence="20">
    <location>
        <begin position="1041"/>
        <end position="1100"/>
    </location>
</feature>
<evidence type="ECO:0000256" key="16">
    <source>
        <dbReference type="SAM" id="MobiDB-lite"/>
    </source>
</evidence>
<feature type="transmembrane region" description="Helical" evidence="17">
    <location>
        <begin position="3537"/>
        <end position="3559"/>
    </location>
</feature>
<proteinExistence type="inferred from homology"/>
<dbReference type="SUPFAM" id="SSF49299">
    <property type="entry name" value="PKD domain"/>
    <property type="match status" value="14"/>
</dbReference>
<dbReference type="SMART" id="SM00034">
    <property type="entry name" value="CLECT"/>
    <property type="match status" value="1"/>
</dbReference>
<feature type="transmembrane region" description="Helical" evidence="17">
    <location>
        <begin position="3565"/>
        <end position="3584"/>
    </location>
</feature>
<evidence type="ECO:0000256" key="4">
    <source>
        <dbReference type="ARBA" id="ARBA00022475"/>
    </source>
</evidence>
<feature type="domain" description="PKD" evidence="20">
    <location>
        <begin position="1301"/>
        <end position="1374"/>
    </location>
</feature>
<dbReference type="InterPro" id="IPR000203">
    <property type="entry name" value="GPS"/>
</dbReference>
<dbReference type="Pfam" id="PF01477">
    <property type="entry name" value="PLAT"/>
    <property type="match status" value="1"/>
</dbReference>
<dbReference type="InterPro" id="IPR016187">
    <property type="entry name" value="CTDL_fold"/>
</dbReference>
<dbReference type="InParanoid" id="A0A6P8SWL7"/>
<dbReference type="InterPro" id="IPR002859">
    <property type="entry name" value="PKD/REJ-like"/>
</dbReference>
<dbReference type="InterPro" id="IPR006228">
    <property type="entry name" value="Polycystin_cat"/>
</dbReference>
<dbReference type="GeneID" id="117368991"/>
<dbReference type="InterPro" id="IPR014010">
    <property type="entry name" value="REJ_dom"/>
</dbReference>
<comment type="caution">
    <text evidence="15">Lacks conserved residue(s) required for the propagation of feature annotation.</text>
</comment>
<gene>
    <name evidence="26" type="primary">PKD1</name>
</gene>
<keyword evidence="25" id="KW-1185">Reference proteome</keyword>
<feature type="transmembrane region" description="Helical" evidence="17">
    <location>
        <begin position="3972"/>
        <end position="3994"/>
    </location>
</feature>
<dbReference type="InterPro" id="IPR001611">
    <property type="entry name" value="Leu-rich_rpt"/>
</dbReference>
<dbReference type="SMART" id="SM00369">
    <property type="entry name" value="LRR_TYP"/>
    <property type="match status" value="2"/>
</dbReference>
<evidence type="ECO:0000256" key="1">
    <source>
        <dbReference type="ARBA" id="ARBA00004138"/>
    </source>
</evidence>
<dbReference type="InterPro" id="IPR016186">
    <property type="entry name" value="C-type_lectin-like/link_sf"/>
</dbReference>
<dbReference type="NCBIfam" id="TIGR00864">
    <property type="entry name" value="PCC"/>
    <property type="match status" value="1"/>
</dbReference>
<dbReference type="InterPro" id="IPR002889">
    <property type="entry name" value="WSC_carb-bd"/>
</dbReference>
<evidence type="ECO:0000313" key="25">
    <source>
        <dbReference type="Proteomes" id="UP000515159"/>
    </source>
</evidence>
<sequence>MRFAHGAGAAQPERGNASLALGTELLCALLLLLLLGRGLGCPLCPLHCACNGSCLVNCSGQGWDRAPNASHVPPEVTVLDLSNNQIQSLDFRLFEHLTFLKKLDLSNNQISTLEDGIFHNLFNLSEINLSFNPFLCDCKLSWLPGWLEKANVTILQAPETRCEQPSSVSGLPLFQLSFSNVTCGAEYIGCLSDQDPEGASVVIFSPPSLPPRNFSEKSCRTLCYGAYRTFGGLDNLSRCLCDLSLETNSSSSCFQMCTEPPPTQACGPTIISKVFPVELPVRLTDLEDSYSLLEVVKLHVSSLYLFSTVQWDFGDETQVQNGTEEAALHKYALPGYYNASVILFVEERVTSLQTEISIFGVPDELELQCPSLVNTAESLDLSFRSRGGSNLAVTYRITSDWGEAVSPVCPTDGLVFPGNGHCYQLILGKANWFEAQQYCQDHGRGALAIVSNAELQRFLLTHVTRNLEVWIGFNDSASSEAEPGGEGFDLESCQNWLPGEPHPSQADRCIRMGYTGQCNTDLCTAKHTFVCEYKPQDILLDADYFLAGNPAFNWSSTVRNLTKVDTLEKPGGTVEMILFPDLGLNQEGYLTALEFVTQDLQHSVQMRFQVYTPTGVKGCEDLEPASSTISESWNQTELERSCAGQIFQFANSCSPANSSCGPGNSSCVDGPSSQQGYALLTESLFIVPPGNATQYLVLFQEEKVLVHPSHLFSIQHDAVPGTFLQCLPESYLDMNFSNWVTDISDSDLQGLVQNTSISSCSFRVLATTEQVTPVFGHQNNSGLHSPGQYTMKATLENGVFAANLSCSFWVVSPVLGLQVIYPDHLDDVVYVSPNQSYVVVKISSGLNATATWSGSNQTAPFESACPQAVSHLTSSCTRETNDTWFSVISLSGLGKGEHHVQIVGKNAVSSQNITVCVQMEEPIEGLSAYPDPEARVLMNSRVSYVAMVQAGSNVSFRWTVDDKPSFSYYNVVFIVIYQSPAMYKLSLTASNRMSNMTVSYNVTVEKMNKMRNLTVSEIPANITQNTTLQLSASVLVDSAVEVEFRWAFGDGLPEVSQFKPPYNQSFPVPDPSVHQVLIQHNVTYTYQVPGEYTLSLCVSNIYENLTQQIPIKVYGYLTNVTVEADQDVLVSSRPIAFEAHPLPSSYGVLYVWSFGDNSTLETTNQSRVIHTYVNKGTYYISLKAFNDISEANTDKTFRVFEEIRGLSVCSDEPTELRTQTVINASVQTGDNITWVFDMGDNKTLSVTEPNVQYTYLKEANYTMNVTAVNPVNAMSQTLLIRVFVLQVLKIEPSSCILEHPNIELTAYVSGDFINYDFDWTFGDGSLNVTVHGYPAVTHNFTRSGVFLLSLVLSSKTNRAYYYTTICVEPEIVNVTLDPLPQFVRLGNESRFLVTVFPMFHYHYTWDFGTNDSVRSGGSEITYTYKNPGLYQVTVTVYNNVSSSNDTIFIEVQEPVSTVKIEHNGTEVLELGEDYLFTAVGNGTKVIYEWDFGDGDNPMGQVVTHGYNSSGTFIISLRGWNEVSRSETALNITVKRRIQGLTINASRTVVPLNGSVNFLATLQAGDDVQYSWILCDRCTSILGSSTICYTFRSIGTFNVIVTAENGISSLQDSIFIYVLQPVEGLQIIASDLVDSCCFPTNRTLQLQAAVRDGTNISYSWTVLKNNSPVQNINGKTLFLISEEPETYIVHLKATNMLGSVTMSKTIEFLESVGHLKPFALPNPAAVNASVNVSAGITSGSGITYLWYLPDGKSLQTNNSFILHPFQSPGEKEVTIIAENKLGSANASIIIYIQEPISGLRIDAVEQESDYVSSGSLINFHGALEKGTNVSWLWKLHNSSKTGQTTTVSFPVAGQFSISLNASNDISWEIVHKNITVQDNIQGLELLVSKRIVEPGENVTFMIRMSSGSSVRYLLSIVGDYSFILDGSNYTYQFNKIGDYLITVIVQNQVSIARACIVISVLEAIQGLRLVQCCEPGMPTGVERNFVAEVTNGSLVAYTWQFDLRGHPVTSLAGPSVFYTPGAPGLLTIHVSASNGLGGQNITQIIHVQDQIILVSLKSDNAFVNRMAMFEASVLPSPHEVFFSWTFGDGTPGQITASTVANHSYSLPGDYLVEVNATNLVSFFIAHATVTVRTLECEEPEVQLVLPAQVIMIRSQRNYIEAEINLRGCIRYQTEYLWEIYAASSCLHVHESDKVQLPGVDISRPQLVVPRLALDIGDYCFVFAVSFEDTPLSKKSFANVTMLPSKLVPIIDGGSFRVWSNSRDLIMDGEKSYDPNLDDSDQTPLLYKWSCTFSSKNAAAGCPLNFSSERGVTAISREALEADVEYTFDLTISKLGRNPESANQTVLIRKGQVPIVSLKCVSCKAQSVYEVSKSSYVYLEGGCANCQEDLRQGRWTAQSFKNKSLVLDMSTTSTGSRGMNLVLRQGVLKDGEGYTFTLHVSDPSMDEEGYASIDLLPNSPPAGGSCRLFPNKTVTALITEVQFECTGWKDEEEEGASLVFSLIATRCKVGHCEEFYVYKGSRWEYTAFLPPGFQENQFLVDISVVVQDHQGASVVALNSSLVILLPNPPDGFLSLTHWLYNQTEGTLQGLVKQGDPQHVTEFSLALITVLNEYEQVLHSESEPSGDRELRIWTRKNITQTLISLKVNTVDDIQQISAALAQCTVASKELICGSCQRKTLNKLEAMMLILQNETTQGTMTPTAIADNILNIMGDLIHLVRVDHPASKVGLLCNQYHSLSVASKAYNLSSDLMRILMKSRVLNEEPLMLESNEIMAQGKRSDPLNLLCYSNKADCQFSIPRAFNSTFSDLSDVIQVMFRVDSNPFPFGYISNYTVSTEVASMEFQNSNGSQIAVEDLDSGRAITVMVKNSTGVQNISSAAAVVQAWGSVIIAISTESNNRDAGLHFQITYQLLNERYASSEPEPFIVVYLHHSVHTNEFNYTDTKRIGLEELQGTDHKLYTFFIPPLAADATVDYYFNVSSHYTWSAVEVTVSVYTALCQYFSENEMRWKTEGLVPLEDTTVEKAVCRTQHLTAFGASLFVPPHAVRFIFPPPSPGLNYIVLLTCAVCFITYFVVLIIVHKLDLIDTSQAGVIPFCGQNGPFKYEVLVKTGWGRGAGTTAHVGISLFGTEDKSGHRHLDGKNPFHRNSLDVFQIATEKNLGSLWKIRIWHDNKGFSPSWYLQHVIIRDLQSSKTHFFLVNDWLSVDREGDNHMVEKEIFAASEMELRRFSRIFRAELERGFSENHIWLSLWDRPPRSRFTRVQRATCCTLLIFLFFGANTVWYGVVGNGSHGSKAVSQLMPVTVDTVAVGMVSSVIIYPLYLIILFLFRMARSKTSISQSLNYFDQQSVEIDNCLESSIMESSFITFSGAHGQAFSDRTKTDCSLEDSKRWYSNEGMLSWPDLLTDASVMGSTIQKLKRGRTSHHLGTDVSMPATEEDGLALVLNPSSNRDFTASDEDMIRQILVDGAGGVLPSQDLGQLSHAGIDQLSNLSNVFGEKIDTIMLQRLHEKRQSLMALPIKSTKTAFCEDEPKRLIPFWCTYLAYVLSALIFVTCFGISVWIGVGFTSSVGLMWLISGIFSFLSSFFIWEPMKVFLEALYFSLVTKRLYPEEDDTLVECPVVEPVSEKINKVRPPQGFALFQARDEAKKVRLLHHMLKSFLVYMVFFLVILLTNYGDLSRHRGAFLLQSSLRQELGKDQFLKIRRSDEFWVWMSKVLLPYLCGNHSIRKGYSATLGAVRLRQVRLIEVKCQNSHQDAQDTSDTTSAEKRCIGESLKVDTRNYTSGWTGLSANLSGAWSHSPPDLRGVGYWGYLSLYDSGGYVQLLGSSLEESRAILSYLQQKHWIDNMSRAVFVELAQYNPGVDLFAVVTLLLELPLAGRALPSVTIWPFPLLKLSGGIHLLLLMMVLLMGFVVYFVISESLAIKKEGGTYFTVPCNYLQWLIVLLTLCAVVVHLGQTSFADQQWNKYLSNRQDFTNFYQIAFLNTVFDGLSASLLWLLTVKAAQQLRFVRQWSIFGRTFQRAAKELFSSWVAFLLLALAYAQLGFLLFSSSSELFRSFGSSFLALFDIVRGSVSLRLHVPESSALYCFYCMSYVVLEVWIVLRLFTTVLIQNYGLVRLEMYRPAFEPQDYELVELFLRRLRMWIGVSKVKEFRYNVRFEGMEPLPSRSSSDSRSFLSSTPSAVSDSSSSSSQMDSLSTLHARERLEVDSNIQRLLPVFESLLVWFDRVNQVTEDVYKMECHLAGAQSRITKNKYCRMAEKLLTKHCTVTGQITQRLPDENSESCSGDLNPQCPNDATQTSKLAAAPRLLVDTLTSVACRTSQAGQGAEDASTLLPRQKTYSATAPGRKKRKSIRAKNKIHPSDS</sequence>
<feature type="domain" description="PKD" evidence="20">
    <location>
        <begin position="310"/>
        <end position="341"/>
    </location>
</feature>
<dbReference type="InterPro" id="IPR000601">
    <property type="entry name" value="PKD_dom"/>
</dbReference>
<dbReference type="InterPro" id="IPR057244">
    <property type="entry name" value="GAIN_B"/>
</dbReference>
<dbReference type="GO" id="GO:0005261">
    <property type="term" value="F:monoatomic cation channel activity"/>
    <property type="evidence" value="ECO:0007669"/>
    <property type="project" value="TreeGrafter"/>
</dbReference>
<dbReference type="PROSITE" id="PS50093">
    <property type="entry name" value="PKD"/>
    <property type="match status" value="11"/>
</dbReference>
<dbReference type="InterPro" id="IPR000483">
    <property type="entry name" value="Cys-rich_flank_reg_C"/>
</dbReference>
<dbReference type="InterPro" id="IPR022409">
    <property type="entry name" value="PKD/Chitinase_dom"/>
</dbReference>
<dbReference type="PROSITE" id="PS50041">
    <property type="entry name" value="C_TYPE_LECTIN_2"/>
    <property type="match status" value="1"/>
</dbReference>
<dbReference type="InterPro" id="IPR013122">
    <property type="entry name" value="PKD1_2_channel"/>
</dbReference>
<accession>A0A6P8SWL7</accession>
<feature type="chain" id="PRO_5027937120" evidence="18">
    <location>
        <begin position="41"/>
        <end position="4360"/>
    </location>
</feature>
<comment type="subcellular location">
    <subcellularLocation>
        <location evidence="2">Cell membrane</location>
        <topology evidence="2">Multi-pass membrane protein</topology>
    </subcellularLocation>
    <subcellularLocation>
        <location evidence="1">Cell projection</location>
        <location evidence="1">Cilium</location>
    </subcellularLocation>
</comment>
<keyword evidence="7 18" id="KW-0732">Signal</keyword>
<keyword evidence="9 17" id="KW-1133">Transmembrane helix</keyword>
<dbReference type="Gene3D" id="2.60.60.20">
    <property type="entry name" value="PLAT/LH2 domain"/>
    <property type="match status" value="1"/>
</dbReference>
<dbReference type="GO" id="GO:0006816">
    <property type="term" value="P:calcium ion transport"/>
    <property type="evidence" value="ECO:0007669"/>
    <property type="project" value="TreeGrafter"/>
</dbReference>
<dbReference type="CDD" id="cd01752">
    <property type="entry name" value="PLAT_polycystin"/>
    <property type="match status" value="1"/>
</dbReference>
<dbReference type="InterPro" id="IPR003591">
    <property type="entry name" value="Leu-rich_rpt_typical-subtyp"/>
</dbReference>
<feature type="signal peptide" evidence="18">
    <location>
        <begin position="1"/>
        <end position="40"/>
    </location>
</feature>
<evidence type="ECO:0000256" key="17">
    <source>
        <dbReference type="SAM" id="Phobius"/>
    </source>
</evidence>
<feature type="transmembrane region" description="Helical" evidence="17">
    <location>
        <begin position="4023"/>
        <end position="4044"/>
    </location>
</feature>
<feature type="region of interest" description="Disordered" evidence="16">
    <location>
        <begin position="4159"/>
        <end position="4187"/>
    </location>
</feature>
<dbReference type="PROSITE" id="PS51111">
    <property type="entry name" value="REJ"/>
    <property type="match status" value="1"/>
</dbReference>
<dbReference type="SMART" id="SM00308">
    <property type="entry name" value="LH2"/>
    <property type="match status" value="1"/>
</dbReference>
<dbReference type="PROSITE" id="PS50221">
    <property type="entry name" value="GAIN_B"/>
    <property type="match status" value="1"/>
</dbReference>
<feature type="region of interest" description="Disordered" evidence="16">
    <location>
        <begin position="4320"/>
        <end position="4360"/>
    </location>
</feature>
<dbReference type="PANTHER" id="PTHR46730:SF3">
    <property type="entry name" value="POLYCYSTIN-1"/>
    <property type="match status" value="1"/>
</dbReference>
<evidence type="ECO:0000259" key="21">
    <source>
        <dbReference type="PROSITE" id="PS50095"/>
    </source>
</evidence>
<feature type="domain" description="WSC" evidence="24">
    <location>
        <begin position="184"/>
        <end position="281"/>
    </location>
</feature>
<keyword evidence="10" id="KW-0969">Cilium</keyword>
<feature type="domain" description="PKD" evidence="20">
    <location>
        <begin position="1403"/>
        <end position="1458"/>
    </location>
</feature>
<feature type="transmembrane region" description="Helical" evidence="17">
    <location>
        <begin position="3894"/>
        <end position="3913"/>
    </location>
</feature>
<feature type="domain" description="REJ" evidence="23">
    <location>
        <begin position="2135"/>
        <end position="2828"/>
    </location>
</feature>
<dbReference type="Pfam" id="PF20519">
    <property type="entry name" value="Polycystin_dom"/>
    <property type="match status" value="1"/>
</dbReference>
<dbReference type="Pfam" id="PF08016">
    <property type="entry name" value="PKD_channel"/>
    <property type="match status" value="1"/>
</dbReference>
<feature type="domain" description="PKD" evidence="20">
    <location>
        <begin position="1219"/>
        <end position="1284"/>
    </location>
</feature>
<dbReference type="Gene3D" id="2.60.40.10">
    <property type="entry name" value="Immunoglobulins"/>
    <property type="match status" value="7"/>
</dbReference>
<evidence type="ECO:0000259" key="22">
    <source>
        <dbReference type="PROSITE" id="PS50221"/>
    </source>
</evidence>
<dbReference type="SUPFAM" id="SSF56436">
    <property type="entry name" value="C-type lectin-like"/>
    <property type="match status" value="1"/>
</dbReference>
<dbReference type="GO" id="GO:0005886">
    <property type="term" value="C:plasma membrane"/>
    <property type="evidence" value="ECO:0007669"/>
    <property type="project" value="UniProtKB-SubCell"/>
</dbReference>
<dbReference type="Pfam" id="PF00059">
    <property type="entry name" value="Lectin_C"/>
    <property type="match status" value="1"/>
</dbReference>
<dbReference type="Pfam" id="PF13855">
    <property type="entry name" value="LRR_8"/>
    <property type="match status" value="1"/>
</dbReference>
<dbReference type="SUPFAM" id="SSF52058">
    <property type="entry name" value="L domain-like"/>
    <property type="match status" value="1"/>
</dbReference>
<feature type="compositionally biased region" description="Basic residues" evidence="16">
    <location>
        <begin position="4342"/>
        <end position="4360"/>
    </location>
</feature>
<evidence type="ECO:0000313" key="26">
    <source>
        <dbReference type="RefSeq" id="XP_033818726.1"/>
    </source>
</evidence>
<dbReference type="SUPFAM" id="SSF49723">
    <property type="entry name" value="Lipase/lipooxygenase domain (PLAT/LH2 domain)"/>
    <property type="match status" value="1"/>
</dbReference>
<dbReference type="PROSITE" id="PS50095">
    <property type="entry name" value="PLAT"/>
    <property type="match status" value="1"/>
</dbReference>
<evidence type="ECO:0000256" key="6">
    <source>
        <dbReference type="ARBA" id="ARBA00022692"/>
    </source>
</evidence>
<reference evidence="26" key="1">
    <citation type="submission" date="2025-08" db="UniProtKB">
        <authorList>
            <consortium name="RefSeq"/>
        </authorList>
    </citation>
    <scope>IDENTIFICATION</scope>
</reference>
<dbReference type="InterPro" id="IPR032675">
    <property type="entry name" value="LRR_dom_sf"/>
</dbReference>
<feature type="transmembrane region" description="Helical" evidence="17">
    <location>
        <begin position="3933"/>
        <end position="3952"/>
    </location>
</feature>
<keyword evidence="12" id="KW-1015">Disulfide bond</keyword>
<dbReference type="InterPro" id="IPR036392">
    <property type="entry name" value="PLAT/LH2_dom_sf"/>
</dbReference>
<evidence type="ECO:0000256" key="3">
    <source>
        <dbReference type="ARBA" id="ARBA00007200"/>
    </source>
</evidence>
<feature type="transmembrane region" description="Helical" evidence="17">
    <location>
        <begin position="3652"/>
        <end position="3671"/>
    </location>
</feature>
<dbReference type="CTD" id="5310"/>
<dbReference type="InterPro" id="IPR000434">
    <property type="entry name" value="PC1"/>
</dbReference>
<feature type="domain" description="GAIN-B" evidence="22">
    <location>
        <begin position="2849"/>
        <end position="3043"/>
    </location>
</feature>
<dbReference type="SMART" id="SM00321">
    <property type="entry name" value="WSC"/>
    <property type="match status" value="1"/>
</dbReference>
<feature type="domain" description="C-type lectin" evidence="19">
    <location>
        <begin position="418"/>
        <end position="532"/>
    </location>
</feature>
<dbReference type="InterPro" id="IPR013783">
    <property type="entry name" value="Ig-like_fold"/>
</dbReference>
<feature type="domain" description="PKD" evidence="20">
    <location>
        <begin position="2049"/>
        <end position="2130"/>
    </location>
</feature>
<keyword evidence="4" id="KW-1003">Cell membrane</keyword>
<dbReference type="PRINTS" id="PR00500">
    <property type="entry name" value="POLYCYSTIN1"/>
</dbReference>
<dbReference type="SMART" id="SM00303">
    <property type="entry name" value="GPS"/>
    <property type="match status" value="1"/>
</dbReference>
<evidence type="ECO:0000259" key="20">
    <source>
        <dbReference type="PROSITE" id="PS50093"/>
    </source>
</evidence>
<dbReference type="InterPro" id="IPR042060">
    <property type="entry name" value="PLAT_polycystin1"/>
</dbReference>